<comment type="similarity">
    <text evidence="2">Belongs to the multi antimicrobial extrusion (MATE) (TC 2.A.66.1) family. MepA subfamily.</text>
</comment>
<dbReference type="CDD" id="cd13143">
    <property type="entry name" value="MATE_MepA_like"/>
    <property type="match status" value="1"/>
</dbReference>
<evidence type="ECO:0000313" key="14">
    <source>
        <dbReference type="Proteomes" id="UP001055437"/>
    </source>
</evidence>
<feature type="transmembrane region" description="Helical" evidence="10">
    <location>
        <begin position="138"/>
        <end position="155"/>
    </location>
</feature>
<dbReference type="GO" id="GO:0005886">
    <property type="term" value="C:plasma membrane"/>
    <property type="evidence" value="ECO:0007669"/>
    <property type="project" value="UniProtKB-SubCell"/>
</dbReference>
<feature type="transmembrane region" description="Helical" evidence="10">
    <location>
        <begin position="238"/>
        <end position="260"/>
    </location>
</feature>
<dbReference type="AlphaFoldDB" id="A0A9N7JK73"/>
<dbReference type="InterPro" id="IPR048279">
    <property type="entry name" value="MdtK-like"/>
</dbReference>
<keyword evidence="6 10" id="KW-0812">Transmembrane</keyword>
<reference evidence="12" key="2">
    <citation type="submission" date="2022-06" db="EMBL/GenBank/DDBJ databases">
        <authorList>
            <person name="Holder M.E."/>
            <person name="Ajami N.J."/>
            <person name="Petrosino J.F."/>
        </authorList>
    </citation>
    <scope>NUCLEOTIDE SEQUENCE</scope>
    <source>
        <strain evidence="12">RMA 8861</strain>
    </source>
</reference>
<keyword evidence="7 10" id="KW-1133">Transmembrane helix</keyword>
<sequence length="444" mass="49425">MKEKKENINDNLTLRKKFIKYLLPSVAAMWVFSLYTMIDGIFVSRGVGPVALAAVNISMPFVNFIFALSMLFSTGVSTVIAIYLGQKKLDKAREAFSFNVLCIIVVSISITIISLINIDKITLFLGATDATFQLVKDYLKIIMIFNAFFIISYCLEVLSKTDGFPHLSIIGMIISAVTNIVLDFIFVILLGFGIKGAAFATIISQGVSCLFFLIHFLSSRGKLKFVKFKINFEMLKRILYIGFPDAITELTSGVVILLFNQTILKYIGEDGIITYSIISYVNTLVIMTMIAITQGMQPLSSYHYGKNENNVVKKLLKMSIKTIAFSSIFIFMLCIVFASPIVSIFLKGQSPELFAYSVSSFRIFSITFLVLGFNVLTSGYFASIEKTFDATIISLSRGLVLITIVLIAMTSLFGEKGIWISTLISELLCLIISITLLYKNKLSF</sequence>
<dbReference type="GeneID" id="303559723"/>
<feature type="transmembrane region" description="Helical" evidence="10">
    <location>
        <begin position="272"/>
        <end position="292"/>
    </location>
</feature>
<dbReference type="Proteomes" id="UP000280586">
    <property type="component" value="Chromosome"/>
</dbReference>
<feature type="transmembrane region" description="Helical" evidence="10">
    <location>
        <begin position="198"/>
        <end position="217"/>
    </location>
</feature>
<evidence type="ECO:0000256" key="2">
    <source>
        <dbReference type="ARBA" id="ARBA00008417"/>
    </source>
</evidence>
<evidence type="ECO:0000256" key="4">
    <source>
        <dbReference type="ARBA" id="ARBA00022448"/>
    </source>
</evidence>
<keyword evidence="5" id="KW-1003">Cell membrane</keyword>
<evidence type="ECO:0000256" key="8">
    <source>
        <dbReference type="ARBA" id="ARBA00023136"/>
    </source>
</evidence>
<dbReference type="GO" id="GO:0042910">
    <property type="term" value="F:xenobiotic transmembrane transporter activity"/>
    <property type="evidence" value="ECO:0007669"/>
    <property type="project" value="InterPro"/>
</dbReference>
<name>A0A9N7JK73_CLOSE</name>
<evidence type="ECO:0000256" key="9">
    <source>
        <dbReference type="ARBA" id="ARBA00023251"/>
    </source>
</evidence>
<gene>
    <name evidence="11" type="ORF">CP523_03380</name>
    <name evidence="12" type="ORF">NH397_11615</name>
</gene>
<evidence type="ECO:0000313" key="13">
    <source>
        <dbReference type="Proteomes" id="UP000280586"/>
    </source>
</evidence>
<feature type="transmembrane region" description="Helical" evidence="10">
    <location>
        <begin position="394"/>
        <end position="412"/>
    </location>
</feature>
<protein>
    <recommendedName>
        <fullName evidence="3">Multidrug export protein MepA</fullName>
    </recommendedName>
</protein>
<feature type="transmembrane region" description="Helical" evidence="10">
    <location>
        <begin position="21"/>
        <end position="44"/>
    </location>
</feature>
<organism evidence="11 13">
    <name type="scientific">Clostridium septicum</name>
    <dbReference type="NCBI Taxonomy" id="1504"/>
    <lineage>
        <taxon>Bacteria</taxon>
        <taxon>Bacillati</taxon>
        <taxon>Bacillota</taxon>
        <taxon>Clostridia</taxon>
        <taxon>Eubacteriales</taxon>
        <taxon>Clostridiaceae</taxon>
        <taxon>Clostridium</taxon>
    </lineage>
</organism>
<keyword evidence="8 10" id="KW-0472">Membrane</keyword>
<keyword evidence="9" id="KW-0046">Antibiotic resistance</keyword>
<feature type="transmembrane region" description="Helical" evidence="10">
    <location>
        <begin position="167"/>
        <end position="192"/>
    </location>
</feature>
<dbReference type="RefSeq" id="WP_066679102.1">
    <property type="nucleotide sequence ID" value="NZ_CABMIZ010000064.1"/>
</dbReference>
<evidence type="ECO:0000256" key="10">
    <source>
        <dbReference type="SAM" id="Phobius"/>
    </source>
</evidence>
<evidence type="ECO:0000256" key="5">
    <source>
        <dbReference type="ARBA" id="ARBA00022475"/>
    </source>
</evidence>
<dbReference type="OrthoDB" id="305360at2"/>
<dbReference type="GO" id="GO:0015297">
    <property type="term" value="F:antiporter activity"/>
    <property type="evidence" value="ECO:0007669"/>
    <property type="project" value="InterPro"/>
</dbReference>
<evidence type="ECO:0000313" key="12">
    <source>
        <dbReference type="EMBL" id="USS00134.1"/>
    </source>
</evidence>
<dbReference type="Proteomes" id="UP001055437">
    <property type="component" value="Chromosome"/>
</dbReference>
<reference evidence="11 13" key="1">
    <citation type="submission" date="2017-09" db="EMBL/GenBank/DDBJ databases">
        <authorList>
            <person name="Thomas P."/>
            <person name="Seyboldt C."/>
        </authorList>
    </citation>
    <scope>NUCLEOTIDE SEQUENCE [LARGE SCALE GENOMIC DNA]</scope>
    <source>
        <strain evidence="11 13">DSM 7534</strain>
    </source>
</reference>
<comment type="subcellular location">
    <subcellularLocation>
        <location evidence="1">Cell membrane</location>
        <topology evidence="1">Multi-pass membrane protein</topology>
    </subcellularLocation>
</comment>
<evidence type="ECO:0000313" key="11">
    <source>
        <dbReference type="EMBL" id="AYE33575.1"/>
    </source>
</evidence>
<dbReference type="PANTHER" id="PTHR43823">
    <property type="entry name" value="SPORULATION PROTEIN YKVU"/>
    <property type="match status" value="1"/>
</dbReference>
<feature type="transmembrane region" description="Helical" evidence="10">
    <location>
        <begin position="96"/>
        <end position="118"/>
    </location>
</feature>
<feature type="transmembrane region" description="Helical" evidence="10">
    <location>
        <begin position="361"/>
        <end position="382"/>
    </location>
</feature>
<dbReference type="EMBL" id="CP099799">
    <property type="protein sequence ID" value="USS00134.1"/>
    <property type="molecule type" value="Genomic_DNA"/>
</dbReference>
<dbReference type="InterPro" id="IPR002528">
    <property type="entry name" value="MATE_fam"/>
</dbReference>
<dbReference type="InterPro" id="IPR045070">
    <property type="entry name" value="MATE_MepA-like"/>
</dbReference>
<dbReference type="EMBL" id="CP023671">
    <property type="protein sequence ID" value="AYE33575.1"/>
    <property type="molecule type" value="Genomic_DNA"/>
</dbReference>
<feature type="transmembrane region" description="Helical" evidence="10">
    <location>
        <begin position="418"/>
        <end position="438"/>
    </location>
</feature>
<evidence type="ECO:0000256" key="3">
    <source>
        <dbReference type="ARBA" id="ARBA00022106"/>
    </source>
</evidence>
<dbReference type="Pfam" id="PF01554">
    <property type="entry name" value="MatE"/>
    <property type="match status" value="2"/>
</dbReference>
<dbReference type="KEGG" id="csep:CP523_03380"/>
<accession>A0A9N7JK73</accession>
<feature type="transmembrane region" description="Helical" evidence="10">
    <location>
        <begin position="64"/>
        <end position="84"/>
    </location>
</feature>
<feature type="transmembrane region" description="Helical" evidence="10">
    <location>
        <begin position="323"/>
        <end position="346"/>
    </location>
</feature>
<evidence type="ECO:0000256" key="7">
    <source>
        <dbReference type="ARBA" id="ARBA00022989"/>
    </source>
</evidence>
<dbReference type="PANTHER" id="PTHR43823:SF3">
    <property type="entry name" value="MULTIDRUG EXPORT PROTEIN MEPA"/>
    <property type="match status" value="1"/>
</dbReference>
<dbReference type="InterPro" id="IPR051327">
    <property type="entry name" value="MATE_MepA_subfamily"/>
</dbReference>
<evidence type="ECO:0000256" key="6">
    <source>
        <dbReference type="ARBA" id="ARBA00022692"/>
    </source>
</evidence>
<dbReference type="PIRSF" id="PIRSF006603">
    <property type="entry name" value="DinF"/>
    <property type="match status" value="1"/>
</dbReference>
<keyword evidence="14" id="KW-1185">Reference proteome</keyword>
<proteinExistence type="inferred from homology"/>
<keyword evidence="4" id="KW-0813">Transport</keyword>
<evidence type="ECO:0000256" key="1">
    <source>
        <dbReference type="ARBA" id="ARBA00004651"/>
    </source>
</evidence>
<dbReference type="GO" id="GO:0046677">
    <property type="term" value="P:response to antibiotic"/>
    <property type="evidence" value="ECO:0007669"/>
    <property type="project" value="UniProtKB-KW"/>
</dbReference>